<gene>
    <name evidence="1" type="ORF">O9X88_03790</name>
</gene>
<proteinExistence type="predicted"/>
<sequence length="159" mass="17827">MFNKNLAHDVAVDRLNDISQRCFNSGHFTYMVAKIDGGNTVDSIYSGFDGVSRHSTLMDRLSLESKPIQEFLKNFGSTGNQSLLVFEGSNTTSPERVWEHVASVVDFEALDVAIMESRMGEFDASLREHLYFLGFPDLAQKTLFIAGFYGQDLRGEDIN</sequence>
<reference evidence="1" key="1">
    <citation type="submission" date="2022-12" db="EMBL/GenBank/DDBJ databases">
        <title>Draft genome sequences of 22 rhizogenic Agrobacterium biovar 1 strains, the causative agent of hairy root disease.</title>
        <authorList>
            <person name="Kim N."/>
            <person name="Vargas P."/>
            <person name="Rediers H."/>
        </authorList>
    </citation>
    <scope>NUCLEOTIDE SEQUENCE</scope>
    <source>
        <strain evidence="1">ST15.13.006</strain>
    </source>
</reference>
<accession>A0A9X3QZ95</accession>
<evidence type="ECO:0000313" key="1">
    <source>
        <dbReference type="EMBL" id="MCZ7936655.1"/>
    </source>
</evidence>
<comment type="caution">
    <text evidence="1">The sequence shown here is derived from an EMBL/GenBank/DDBJ whole genome shotgun (WGS) entry which is preliminary data.</text>
</comment>
<name>A0A9X3QZ95_9HYPH</name>
<evidence type="ECO:0000313" key="2">
    <source>
        <dbReference type="Proteomes" id="UP001151018"/>
    </source>
</evidence>
<dbReference type="RefSeq" id="WP_269834621.1">
    <property type="nucleotide sequence ID" value="NZ_JAPZLR010000002.1"/>
</dbReference>
<protein>
    <submittedName>
        <fullName evidence="1">Uncharacterized protein</fullName>
    </submittedName>
</protein>
<dbReference type="Proteomes" id="UP001151018">
    <property type="component" value="Unassembled WGS sequence"/>
</dbReference>
<dbReference type="AlphaFoldDB" id="A0A9X3QZ95"/>
<dbReference type="EMBL" id="JAPZLR010000002">
    <property type="protein sequence ID" value="MCZ7936655.1"/>
    <property type="molecule type" value="Genomic_DNA"/>
</dbReference>
<organism evidence="1 2">
    <name type="scientific">Agrobacterium salinitolerans</name>
    <dbReference type="NCBI Taxonomy" id="1183413"/>
    <lineage>
        <taxon>Bacteria</taxon>
        <taxon>Pseudomonadati</taxon>
        <taxon>Pseudomonadota</taxon>
        <taxon>Alphaproteobacteria</taxon>
        <taxon>Hyphomicrobiales</taxon>
        <taxon>Rhizobiaceae</taxon>
        <taxon>Rhizobium/Agrobacterium group</taxon>
        <taxon>Agrobacterium</taxon>
    </lineage>
</organism>